<dbReference type="EMBL" id="JAWDJW010010347">
    <property type="protein sequence ID" value="KAK3047579.1"/>
    <property type="molecule type" value="Genomic_DNA"/>
</dbReference>
<proteinExistence type="predicted"/>
<reference evidence="1" key="1">
    <citation type="submission" date="2024-09" db="EMBL/GenBank/DDBJ databases">
        <title>Black Yeasts Isolated from many extreme environments.</title>
        <authorList>
            <person name="Coleine C."/>
            <person name="Stajich J.E."/>
            <person name="Selbmann L."/>
        </authorList>
    </citation>
    <scope>NUCLEOTIDE SEQUENCE</scope>
    <source>
        <strain evidence="1">CCFEE 5737</strain>
    </source>
</reference>
<gene>
    <name evidence="1" type="ORF">LTS18_013127</name>
</gene>
<accession>A0ACC3CX61</accession>
<dbReference type="Proteomes" id="UP001186974">
    <property type="component" value="Unassembled WGS sequence"/>
</dbReference>
<keyword evidence="2" id="KW-1185">Reference proteome</keyword>
<comment type="caution">
    <text evidence="1">The sequence shown here is derived from an EMBL/GenBank/DDBJ whole genome shotgun (WGS) entry which is preliminary data.</text>
</comment>
<evidence type="ECO:0000313" key="2">
    <source>
        <dbReference type="Proteomes" id="UP001186974"/>
    </source>
</evidence>
<name>A0ACC3CX61_9PEZI</name>
<protein>
    <submittedName>
        <fullName evidence="1">Uncharacterized protein</fullName>
    </submittedName>
</protein>
<sequence>MLTVPVSKSKEEKQVRGPTPARESKSFKPERTPITHFLATFEELEGNEYVLHPALFPTEQEKLPSLQTRQGLKQSVEDGWFDTAVGDWNEGAVTEKTVEKGSMTAGRNIIAMDCEMCQTEGETFELTRISLVAWDGSVILDELVKPDKPITNYLTAYSGMTKEKLDPVTTRLSDIQSRLRELIDPHTIILGHSLNSDLTALKMTHPFIVDTSILFPHPRGPPLKSSLKWLAQKYLSREIQKNGALGHDSIEDARACLDLIRQKCEKGPKWGTSEATNEPIFKRIGRAPKPSALKLNPVGDESRTGAVVDWGDPRRGIGSTADAVVGCDSDEQVVDGIKKAVNGDPEDKNSNIPVNGVDFVWGCLRDVEALRGWRNVARTHTNSDSNQETSSNGQAAEDENQNFNAAPLRDRVSKTVAQIADIYAALPPCTAFIVYSGTGDPRELVRLQGQQQQFKKEYQTK</sequence>
<organism evidence="1 2">
    <name type="scientific">Coniosporium uncinatum</name>
    <dbReference type="NCBI Taxonomy" id="93489"/>
    <lineage>
        <taxon>Eukaryota</taxon>
        <taxon>Fungi</taxon>
        <taxon>Dikarya</taxon>
        <taxon>Ascomycota</taxon>
        <taxon>Pezizomycotina</taxon>
        <taxon>Dothideomycetes</taxon>
        <taxon>Dothideomycetes incertae sedis</taxon>
        <taxon>Coniosporium</taxon>
    </lineage>
</organism>
<feature type="non-terminal residue" evidence="1">
    <location>
        <position position="461"/>
    </location>
</feature>
<evidence type="ECO:0000313" key="1">
    <source>
        <dbReference type="EMBL" id="KAK3047579.1"/>
    </source>
</evidence>